<evidence type="ECO:0000256" key="1">
    <source>
        <dbReference type="SAM" id="Phobius"/>
    </source>
</evidence>
<dbReference type="AlphaFoldDB" id="A0A0H2X1M8"/>
<keyword evidence="1" id="KW-1133">Transmembrane helix</keyword>
<keyword evidence="3" id="KW-1185">Reference proteome</keyword>
<dbReference type="Proteomes" id="UP000002532">
    <property type="component" value="Chromosome"/>
</dbReference>
<keyword evidence="1" id="KW-0812">Transmembrane</keyword>
<dbReference type="RefSeq" id="WP_009871383.1">
    <property type="nucleotide sequence ID" value="NC_007429.1"/>
</dbReference>
<organism evidence="2 3">
    <name type="scientific">Chlamydia trachomatis serovar A (strain ATCC VR-571B / DSM 19440 / HAR-13)</name>
    <dbReference type="NCBI Taxonomy" id="315277"/>
    <lineage>
        <taxon>Bacteria</taxon>
        <taxon>Pseudomonadati</taxon>
        <taxon>Chlamydiota</taxon>
        <taxon>Chlamydiia</taxon>
        <taxon>Chlamydiales</taxon>
        <taxon>Chlamydiaceae</taxon>
        <taxon>Chlamydia/Chlamydophila group</taxon>
        <taxon>Chlamydia</taxon>
    </lineage>
</organism>
<name>A0A0H2X1M8_CHLTA</name>
<dbReference type="EMBL" id="CP000051">
    <property type="protein sequence ID" value="AAX50286.1"/>
    <property type="molecule type" value="Genomic_DNA"/>
</dbReference>
<evidence type="ECO:0000313" key="2">
    <source>
        <dbReference type="EMBL" id="AAX50286.1"/>
    </source>
</evidence>
<keyword evidence="1" id="KW-0472">Membrane</keyword>
<sequence>MFPIECHTLQTSFKQVLSLVAEKITTKAFVIFSVLFSLIIGFIASCGFLFAGPPAFIASGLCFALLVSVVSFFGCQKLIPYGIQHLMSYVKSIPSLSSSLIDFLKTESKSISSLYPNPGLKECFKGASPKYKKFFFDHPEKLLSAAFTDWTPQIIPSDSGQPRTIILSHSSLPFSLTLSTLDFETLHTHLIKSNALTCRVGYAHQLPSGNPVMREAKEGVLQQHYDTGNETFFISIQESKQLQQEELFKKLFSHYAQIIEHNLSNEILLLEPLKTPLHTPKARTLELLALFCALEQLRYTKVADWRTKKLAPIFPLDYEDFFTLFMKKQHYTLPGNVSNMRILSPVRPVSETALTTIIISGLEEEDKLGLLGQVQPFLFDAEEAHPQRGESILIQNVLDDITQ</sequence>
<accession>A0A0H2X1M8</accession>
<dbReference type="HOGENOM" id="CLU_717080_0_0_0"/>
<dbReference type="KEGG" id="cta:CTA_0038"/>
<evidence type="ECO:0000313" key="3">
    <source>
        <dbReference type="Proteomes" id="UP000002532"/>
    </source>
</evidence>
<reference evidence="2 3" key="1">
    <citation type="journal article" date="2005" name="Infect. Immun.">
        <title>Comparative genomic analysis of Chlamydia trachomatis oculotropic and genitotropic strains.</title>
        <authorList>
            <person name="Carlson J.H."/>
            <person name="Porcella S.F."/>
            <person name="McClarty G."/>
            <person name="Caldwell H.D."/>
        </authorList>
    </citation>
    <scope>NUCLEOTIDE SEQUENCE [LARGE SCALE GENOMIC DNA]</scope>
    <source>
        <strain evidence="3">ATCC VR-571B / DSM 19440 / HAR-13</strain>
    </source>
</reference>
<gene>
    <name evidence="2" type="ordered locus">CTA_0038</name>
</gene>
<feature type="transmembrane region" description="Helical" evidence="1">
    <location>
        <begin position="28"/>
        <end position="50"/>
    </location>
</feature>
<proteinExistence type="predicted"/>
<protein>
    <submittedName>
        <fullName evidence="2">Uncharacterized protein</fullName>
    </submittedName>
</protein>
<feature type="transmembrane region" description="Helical" evidence="1">
    <location>
        <begin position="56"/>
        <end position="75"/>
    </location>
</feature>